<dbReference type="PATRIC" id="fig|1367847.3.peg.781"/>
<dbReference type="EMBL" id="CP006650">
    <property type="protein sequence ID" value="AGT07932.1"/>
    <property type="molecule type" value="Genomic_DNA"/>
</dbReference>
<dbReference type="InterPro" id="IPR002035">
    <property type="entry name" value="VWF_A"/>
</dbReference>
<name>S5XS33_PARAH</name>
<dbReference type="KEGG" id="pami:JCM7686_0823"/>
<dbReference type="STRING" id="1367847.JCM7686_0823"/>
<evidence type="ECO:0000256" key="3">
    <source>
        <dbReference type="SAM" id="SignalP"/>
    </source>
</evidence>
<dbReference type="GO" id="GO:0042246">
    <property type="term" value="P:tissue regeneration"/>
    <property type="evidence" value="ECO:0007669"/>
    <property type="project" value="TreeGrafter"/>
</dbReference>
<evidence type="ECO:0000313" key="6">
    <source>
        <dbReference type="Proteomes" id="UP000015480"/>
    </source>
</evidence>
<feature type="compositionally biased region" description="Low complexity" evidence="2">
    <location>
        <begin position="861"/>
        <end position="882"/>
    </location>
</feature>
<dbReference type="GO" id="GO:0005737">
    <property type="term" value="C:cytoplasm"/>
    <property type="evidence" value="ECO:0007669"/>
    <property type="project" value="TreeGrafter"/>
</dbReference>
<dbReference type="eggNOG" id="COG2304">
    <property type="taxonomic scope" value="Bacteria"/>
</dbReference>
<keyword evidence="1" id="KW-0175">Coiled coil</keyword>
<dbReference type="RefSeq" id="WP_020949571.1">
    <property type="nucleotide sequence ID" value="NC_022041.1"/>
</dbReference>
<feature type="compositionally biased region" description="Low complexity" evidence="2">
    <location>
        <begin position="368"/>
        <end position="394"/>
    </location>
</feature>
<dbReference type="Proteomes" id="UP000015480">
    <property type="component" value="Chromosome"/>
</dbReference>
<dbReference type="SUPFAM" id="SSF53300">
    <property type="entry name" value="vWA-like"/>
    <property type="match status" value="1"/>
</dbReference>
<organism evidence="5 6">
    <name type="scientific">Paracoccus aminophilus JCM 7686</name>
    <dbReference type="NCBI Taxonomy" id="1367847"/>
    <lineage>
        <taxon>Bacteria</taxon>
        <taxon>Pseudomonadati</taxon>
        <taxon>Pseudomonadota</taxon>
        <taxon>Alphaproteobacteria</taxon>
        <taxon>Rhodobacterales</taxon>
        <taxon>Paracoccaceae</taxon>
        <taxon>Paracoccus</taxon>
    </lineage>
</organism>
<dbReference type="GO" id="GO:0001786">
    <property type="term" value="F:phosphatidylserine binding"/>
    <property type="evidence" value="ECO:0007669"/>
    <property type="project" value="TreeGrafter"/>
</dbReference>
<feature type="chain" id="PRO_5004534288" evidence="3">
    <location>
        <begin position="21"/>
        <end position="1075"/>
    </location>
</feature>
<dbReference type="GO" id="GO:0035727">
    <property type="term" value="F:lysophosphatidic acid binding"/>
    <property type="evidence" value="ECO:0007669"/>
    <property type="project" value="TreeGrafter"/>
</dbReference>
<keyword evidence="6" id="KW-1185">Reference proteome</keyword>
<feature type="compositionally biased region" description="Low complexity" evidence="2">
    <location>
        <begin position="265"/>
        <end position="283"/>
    </location>
</feature>
<feature type="domain" description="VWFA" evidence="4">
    <location>
        <begin position="626"/>
        <end position="837"/>
    </location>
</feature>
<accession>S5XS33</accession>
<keyword evidence="5" id="KW-0418">Kinase</keyword>
<feature type="compositionally biased region" description="Basic and acidic residues" evidence="2">
    <location>
        <begin position="850"/>
        <end position="860"/>
    </location>
</feature>
<keyword evidence="5" id="KW-0808">Transferase</keyword>
<dbReference type="GO" id="GO:0016301">
    <property type="term" value="F:kinase activity"/>
    <property type="evidence" value="ECO:0007669"/>
    <property type="project" value="UniProtKB-KW"/>
</dbReference>
<dbReference type="HOGENOM" id="CLU_286950_0_0_5"/>
<dbReference type="GO" id="GO:0005886">
    <property type="term" value="C:plasma membrane"/>
    <property type="evidence" value="ECO:0007669"/>
    <property type="project" value="TreeGrafter"/>
</dbReference>
<evidence type="ECO:0000256" key="2">
    <source>
        <dbReference type="SAM" id="MobiDB-lite"/>
    </source>
</evidence>
<dbReference type="AlphaFoldDB" id="S5XS33"/>
<feature type="compositionally biased region" description="Low complexity" evidence="2">
    <location>
        <begin position="137"/>
        <end position="157"/>
    </location>
</feature>
<feature type="compositionally biased region" description="Basic and acidic residues" evidence="2">
    <location>
        <begin position="208"/>
        <end position="229"/>
    </location>
</feature>
<sequence>MAYLRRTVIAGLLLASAAQAEEACVPKFQAQKLELTQEISAISRSLRKLQARIDGQELRLAGLGEQTDRSTIAKLPELPKAPAPVLTGDKGCTTELTAELSAAEQVRTELDAAQKIVEEREAALTLLESGDAAPVKAQAATESPTPAATPASPDSTAGQTAAAAESKGPDTAKTAAEDQTKPAEPTTVAASETAKPAEGAEVVSSEAKPAESESKATDTAKAAAKDQAKPAEGAEIASSAAKPEESDNKATAEDQAKPTEPNTVAASEAAKPAEGAEIASSAAKPEESAAKTAPEVQTTEVTPSAAEDRAAAETASTETAAVKDAPGDEAMEPMPEEAVTAGAAHGAAAAAAGAAIATAPETGSAEQASPANETTTSTAATTEPEVPAATTASAPENETAALAKGPMPLAVPDNPDLFQRVISLPDLQLHDAPGITDPGTALPAFSVLYVFERRDLGGESWLQLGTALNKEPLGWARAAEAMDWSTMLVMQFAPRGKRNRVLFFNGDAPLTDLISGPFYQTTAVGIYEKLGDERRKLAQDPDYKPQWNTDLVAIEPETAVRYGDKPYLLPILDWRNEMFDGTADTTLVKVAALPAGSSAKIAAKDDASFASSAKDAAAKDDEFRVGVVFVVDTTVSMRPFIDRTYAAIQGFYDAFSKVESAKYISFGLTGFRDNIDSDPKNLEYVTRNFQPLDPDAPAQSILNNMKRMTEARVSNLGFAEDSLAGLTDAIDENDWSPYDARIIILVTDASARTDAKAKYPDMTLERLREKARAQNITIIPIHLLTPANKKEGDAEVARAQYQKLAQTGDLSEDKYLALDVTRADEFQKALEQLARDVATSTLRANAGEILRGDTEKKEPMPADQPAAAEAADAPEVADAADPGKAGDISRLSDIVGNEIFRAQLESLGRVEGSAAPAFLAGWAADRDLTNPDVETLEVSVYLSRNQLSTLDKRLEAIIEAFRSGGQDPQAFFANLQMLAAQTSSDPESLRQGDRATIEAILPSFLKKLPYRSQVLRLDQSYWSSMSVSQQQEFIENLEAKRKIYADLFGQTEIWADFGAGDPGLEATPVRLVNLP</sequence>
<dbReference type="GO" id="GO:0005516">
    <property type="term" value="F:calmodulin binding"/>
    <property type="evidence" value="ECO:0007669"/>
    <property type="project" value="TreeGrafter"/>
</dbReference>
<gene>
    <name evidence="5" type="ORF">JCM7686_0823</name>
</gene>
<dbReference type="PANTHER" id="PTHR10699:SF15">
    <property type="entry name" value="NEUROMODULIN"/>
    <property type="match status" value="1"/>
</dbReference>
<dbReference type="PANTHER" id="PTHR10699">
    <property type="entry name" value="NEUROMODULIN"/>
    <property type="match status" value="1"/>
</dbReference>
<reference evidence="5 6" key="1">
    <citation type="journal article" date="2014" name="BMC Genomics">
        <title>Architecture and functions of a multipartite genome of the methylotrophic bacterium Paracoccus aminophilus JCM 7686, containing primary and secondary chromids.</title>
        <authorList>
            <person name="Dziewit L."/>
            <person name="Czarnecki J."/>
            <person name="Wibberg D."/>
            <person name="Radlinska M."/>
            <person name="Mrozek P."/>
            <person name="Szymczak M."/>
            <person name="Schluter A."/>
            <person name="Puhler A."/>
            <person name="Bartosik D."/>
        </authorList>
    </citation>
    <scope>NUCLEOTIDE SEQUENCE [LARGE SCALE GENOMIC DNA]</scope>
    <source>
        <strain evidence="5">JCM 7686</strain>
    </source>
</reference>
<dbReference type="PROSITE" id="PS50234">
    <property type="entry name" value="VWFA"/>
    <property type="match status" value="1"/>
</dbReference>
<dbReference type="InterPro" id="IPR036465">
    <property type="entry name" value="vWFA_dom_sf"/>
</dbReference>
<feature type="signal peptide" evidence="3">
    <location>
        <begin position="1"/>
        <end position="20"/>
    </location>
</feature>
<evidence type="ECO:0000313" key="5">
    <source>
        <dbReference type="EMBL" id="AGT07932.1"/>
    </source>
</evidence>
<feature type="region of interest" description="Disordered" evidence="2">
    <location>
        <begin position="355"/>
        <end position="394"/>
    </location>
</feature>
<dbReference type="OrthoDB" id="9801841at2"/>
<feature type="region of interest" description="Disordered" evidence="2">
    <location>
        <begin position="128"/>
        <end position="331"/>
    </location>
</feature>
<feature type="compositionally biased region" description="Basic and acidic residues" evidence="2">
    <location>
        <begin position="167"/>
        <end position="181"/>
    </location>
</feature>
<feature type="coiled-coil region" evidence="1">
    <location>
        <begin position="32"/>
        <end position="66"/>
    </location>
</feature>
<dbReference type="CDD" id="cd00198">
    <property type="entry name" value="vWFA"/>
    <property type="match status" value="1"/>
</dbReference>
<feature type="compositionally biased region" description="Basic and acidic residues" evidence="2">
    <location>
        <begin position="242"/>
        <end position="257"/>
    </location>
</feature>
<keyword evidence="3" id="KW-0732">Signal</keyword>
<evidence type="ECO:0000259" key="4">
    <source>
        <dbReference type="PROSITE" id="PS50234"/>
    </source>
</evidence>
<protein>
    <submittedName>
        <fullName evidence="5">Serine/threonine-protein kinase</fullName>
    </submittedName>
</protein>
<evidence type="ECO:0000256" key="1">
    <source>
        <dbReference type="SAM" id="Coils"/>
    </source>
</evidence>
<dbReference type="GO" id="GO:1901981">
    <property type="term" value="F:phosphatidylinositol phosphate binding"/>
    <property type="evidence" value="ECO:0007669"/>
    <property type="project" value="TreeGrafter"/>
</dbReference>
<feature type="region of interest" description="Disordered" evidence="2">
    <location>
        <begin position="848"/>
        <end position="884"/>
    </location>
</feature>
<dbReference type="Gene3D" id="3.40.50.410">
    <property type="entry name" value="von Willebrand factor, type A domain"/>
    <property type="match status" value="1"/>
</dbReference>
<proteinExistence type="predicted"/>